<dbReference type="EMBL" id="KB644412">
    <property type="protein sequence ID" value="EPS29995.1"/>
    <property type="molecule type" value="Genomic_DNA"/>
</dbReference>
<evidence type="ECO:0000313" key="2">
    <source>
        <dbReference type="Proteomes" id="UP000019376"/>
    </source>
</evidence>
<evidence type="ECO:0000313" key="1">
    <source>
        <dbReference type="EMBL" id="EPS29995.1"/>
    </source>
</evidence>
<protein>
    <submittedName>
        <fullName evidence="1">Uncharacterized protein</fullName>
    </submittedName>
</protein>
<dbReference type="Proteomes" id="UP000019376">
    <property type="component" value="Unassembled WGS sequence"/>
</dbReference>
<proteinExistence type="predicted"/>
<dbReference type="AlphaFoldDB" id="S7ZH44"/>
<sequence length="77" mass="8381">MTPRLPPMPGQVTLHLYFPYSIETSTAKSPACEEVGKRLLESDHHGSDGSVLSIAYCIRSRSASSDKIFSVDGVLIE</sequence>
<accession>S7ZH44</accession>
<gene>
    <name evidence="1" type="ORF">PDE_04945</name>
</gene>
<name>S7ZH44_PENO1</name>
<dbReference type="HOGENOM" id="CLU_2638843_0_0_1"/>
<reference evidence="1 2" key="1">
    <citation type="journal article" date="2013" name="PLoS ONE">
        <title>Genomic and secretomic analyses reveal unique features of the lignocellulolytic enzyme system of Penicillium decumbens.</title>
        <authorList>
            <person name="Liu G."/>
            <person name="Zhang L."/>
            <person name="Wei X."/>
            <person name="Zou G."/>
            <person name="Qin Y."/>
            <person name="Ma L."/>
            <person name="Li J."/>
            <person name="Zheng H."/>
            <person name="Wang S."/>
            <person name="Wang C."/>
            <person name="Xun L."/>
            <person name="Zhao G.-P."/>
            <person name="Zhou Z."/>
            <person name="Qu Y."/>
        </authorList>
    </citation>
    <scope>NUCLEOTIDE SEQUENCE [LARGE SCALE GENOMIC DNA]</scope>
    <source>
        <strain evidence="2">114-2 / CGMCC 5302</strain>
    </source>
</reference>
<organism evidence="1 2">
    <name type="scientific">Penicillium oxalicum (strain 114-2 / CGMCC 5302)</name>
    <name type="common">Penicillium decumbens</name>
    <dbReference type="NCBI Taxonomy" id="933388"/>
    <lineage>
        <taxon>Eukaryota</taxon>
        <taxon>Fungi</taxon>
        <taxon>Dikarya</taxon>
        <taxon>Ascomycota</taxon>
        <taxon>Pezizomycotina</taxon>
        <taxon>Eurotiomycetes</taxon>
        <taxon>Eurotiomycetidae</taxon>
        <taxon>Eurotiales</taxon>
        <taxon>Aspergillaceae</taxon>
        <taxon>Penicillium</taxon>
    </lineage>
</organism>
<keyword evidence="2" id="KW-1185">Reference proteome</keyword>